<evidence type="ECO:0000256" key="8">
    <source>
        <dbReference type="SAM" id="Phobius"/>
    </source>
</evidence>
<protein>
    <recommendedName>
        <fullName evidence="3">DNA recombination protein RmuC homolog</fullName>
    </recommendedName>
</protein>
<dbReference type="GO" id="GO:0006310">
    <property type="term" value="P:DNA recombination"/>
    <property type="evidence" value="ECO:0007669"/>
    <property type="project" value="UniProtKB-KW"/>
</dbReference>
<dbReference type="AlphaFoldDB" id="A0AAE9ZFQ3"/>
<sequence>MPEILITGVVVFIAAIAAGFIALRFFKPSDKSAADLETLRSENAKLQLDLAAAAADLRHAKSEVERMTEEARSQTQQIKAITEERDALDRRVVKDVAELEALEARLKDLRDAKDQMALEFKEVAGKLMQSQSETFKTQNHEQIGQLLSPLKTKIEEFEKGVVASHKESLTQHSALKEQIRLLSEQSAKMSKETENLTRALKGKVQMQGAWGEMILETILQRSGLREGEEYTSQESHTGEDGKRVRTDYIINLPNGERIIIDAKVSLQDFEGFVNAEEETERKARLTGHAASVKNHIKTLAGKEYHSRAGGKLDFVIMFVPIEAALGAALQHDGELGFFAADNKVAIATPTTLTIALKTVAAIWRVERQNQNAAEIASRAGKLYDKFVGFLGDMSEIGDRLRQAEAAYDGALKKLSTGRGNIVGQVEKLKSMGGEANKTIPQEYLDADETPFLSQETTATSDEEAVHTLKRTAAE</sequence>
<feature type="compositionally biased region" description="Basic and acidic residues" evidence="7">
    <location>
        <begin position="463"/>
        <end position="474"/>
    </location>
</feature>
<comment type="function">
    <text evidence="1">Involved in DNA recombination.</text>
</comment>
<dbReference type="EMBL" id="CP118166">
    <property type="protein sequence ID" value="WDI32073.1"/>
    <property type="molecule type" value="Genomic_DNA"/>
</dbReference>
<keyword evidence="5" id="KW-0233">DNA recombination</keyword>
<dbReference type="RefSeq" id="WP_274493961.1">
    <property type="nucleotide sequence ID" value="NZ_CP118166.1"/>
</dbReference>
<keyword evidence="10" id="KW-1185">Reference proteome</keyword>
<gene>
    <name evidence="9" type="primary">rmuC</name>
    <name evidence="9" type="ORF">PUV54_02570</name>
</gene>
<dbReference type="PANTHER" id="PTHR30563:SF0">
    <property type="entry name" value="DNA RECOMBINATION PROTEIN RMUC"/>
    <property type="match status" value="1"/>
</dbReference>
<evidence type="ECO:0000256" key="3">
    <source>
        <dbReference type="ARBA" id="ARBA00021840"/>
    </source>
</evidence>
<dbReference type="PANTHER" id="PTHR30563">
    <property type="entry name" value="DNA RECOMBINATION PROTEIN RMUC"/>
    <property type="match status" value="1"/>
</dbReference>
<dbReference type="InterPro" id="IPR003798">
    <property type="entry name" value="DNA_recombination_RmuC"/>
</dbReference>
<proteinExistence type="inferred from homology"/>
<dbReference type="Proteomes" id="UP001214043">
    <property type="component" value="Chromosome"/>
</dbReference>
<evidence type="ECO:0000256" key="2">
    <source>
        <dbReference type="ARBA" id="ARBA00009840"/>
    </source>
</evidence>
<evidence type="ECO:0000313" key="9">
    <source>
        <dbReference type="EMBL" id="WDI32073.1"/>
    </source>
</evidence>
<evidence type="ECO:0000256" key="7">
    <source>
        <dbReference type="SAM" id="MobiDB-lite"/>
    </source>
</evidence>
<reference evidence="9" key="1">
    <citation type="submission" date="2023-02" db="EMBL/GenBank/DDBJ databases">
        <title>Genome sequence of Hyphococcus flavus.</title>
        <authorList>
            <person name="Rong J.-C."/>
            <person name="Zhao Q."/>
            <person name="Yi M."/>
            <person name="Wu J.-Y."/>
        </authorList>
    </citation>
    <scope>NUCLEOTIDE SEQUENCE</scope>
    <source>
        <strain evidence="9">MCCC 1K03223</strain>
    </source>
</reference>
<feature type="coiled-coil region" evidence="6">
    <location>
        <begin position="36"/>
        <end position="119"/>
    </location>
</feature>
<keyword evidence="8" id="KW-0812">Transmembrane</keyword>
<organism evidence="9 10">
    <name type="scientific">Hyphococcus flavus</name>
    <dbReference type="NCBI Taxonomy" id="1866326"/>
    <lineage>
        <taxon>Bacteria</taxon>
        <taxon>Pseudomonadati</taxon>
        <taxon>Pseudomonadota</taxon>
        <taxon>Alphaproteobacteria</taxon>
        <taxon>Parvularculales</taxon>
        <taxon>Parvularculaceae</taxon>
        <taxon>Hyphococcus</taxon>
    </lineage>
</organism>
<feature type="transmembrane region" description="Helical" evidence="8">
    <location>
        <begin position="6"/>
        <end position="26"/>
    </location>
</feature>
<dbReference type="KEGG" id="hfl:PUV54_02570"/>
<comment type="similarity">
    <text evidence="2">Belongs to the RmuC family.</text>
</comment>
<evidence type="ECO:0000313" key="10">
    <source>
        <dbReference type="Proteomes" id="UP001214043"/>
    </source>
</evidence>
<accession>A0AAE9ZFQ3</accession>
<name>A0AAE9ZFQ3_9PROT</name>
<evidence type="ECO:0000256" key="4">
    <source>
        <dbReference type="ARBA" id="ARBA00023054"/>
    </source>
</evidence>
<keyword evidence="8" id="KW-1133">Transmembrane helix</keyword>
<evidence type="ECO:0000256" key="1">
    <source>
        <dbReference type="ARBA" id="ARBA00003416"/>
    </source>
</evidence>
<feature type="region of interest" description="Disordered" evidence="7">
    <location>
        <begin position="451"/>
        <end position="474"/>
    </location>
</feature>
<keyword evidence="4 6" id="KW-0175">Coiled coil</keyword>
<keyword evidence="8" id="KW-0472">Membrane</keyword>
<evidence type="ECO:0000256" key="6">
    <source>
        <dbReference type="SAM" id="Coils"/>
    </source>
</evidence>
<dbReference type="Pfam" id="PF02646">
    <property type="entry name" value="RmuC"/>
    <property type="match status" value="1"/>
</dbReference>
<evidence type="ECO:0000256" key="5">
    <source>
        <dbReference type="ARBA" id="ARBA00023172"/>
    </source>
</evidence>